<dbReference type="AlphaFoldDB" id="A0A5P1ENG0"/>
<keyword evidence="2" id="KW-1185">Reference proteome</keyword>
<reference evidence="2" key="1">
    <citation type="journal article" date="2017" name="Nat. Commun.">
        <title>The asparagus genome sheds light on the origin and evolution of a young Y chromosome.</title>
        <authorList>
            <person name="Harkess A."/>
            <person name="Zhou J."/>
            <person name="Xu C."/>
            <person name="Bowers J.E."/>
            <person name="Van der Hulst R."/>
            <person name="Ayyampalayam S."/>
            <person name="Mercati F."/>
            <person name="Riccardi P."/>
            <person name="McKain M.R."/>
            <person name="Kakrana A."/>
            <person name="Tang H."/>
            <person name="Ray J."/>
            <person name="Groenendijk J."/>
            <person name="Arikit S."/>
            <person name="Mathioni S.M."/>
            <person name="Nakano M."/>
            <person name="Shan H."/>
            <person name="Telgmann-Rauber A."/>
            <person name="Kanno A."/>
            <person name="Yue Z."/>
            <person name="Chen H."/>
            <person name="Li W."/>
            <person name="Chen Y."/>
            <person name="Xu X."/>
            <person name="Zhang Y."/>
            <person name="Luo S."/>
            <person name="Chen H."/>
            <person name="Gao J."/>
            <person name="Mao Z."/>
            <person name="Pires J.C."/>
            <person name="Luo M."/>
            <person name="Kudrna D."/>
            <person name="Wing R.A."/>
            <person name="Meyers B.C."/>
            <person name="Yi K."/>
            <person name="Kong H."/>
            <person name="Lavrijsen P."/>
            <person name="Sunseri F."/>
            <person name="Falavigna A."/>
            <person name="Ye Y."/>
            <person name="Leebens-Mack J.H."/>
            <person name="Chen G."/>
        </authorList>
    </citation>
    <scope>NUCLEOTIDE SEQUENCE [LARGE SCALE GENOMIC DNA]</scope>
    <source>
        <strain evidence="2">cv. DH0086</strain>
    </source>
</reference>
<accession>A0A5P1ENG0</accession>
<protein>
    <submittedName>
        <fullName evidence="1">Uncharacterized protein</fullName>
    </submittedName>
</protein>
<dbReference type="Proteomes" id="UP000243459">
    <property type="component" value="Chromosome 6"/>
</dbReference>
<dbReference type="Gramene" id="ONK67193">
    <property type="protein sequence ID" value="ONK67193"/>
    <property type="gene ID" value="A4U43_C06F17260"/>
</dbReference>
<evidence type="ECO:0000313" key="1">
    <source>
        <dbReference type="EMBL" id="ONK67193.1"/>
    </source>
</evidence>
<sequence>MNGKHASRRAACKAVIEWETQGRAATRSGGFAGIRGRHCWPVSSGHCRLSRGGVGACRVCFYGGAKAADRLLASGGLDASGALGAHRPGRRRSAKWIGGRSRRLTREESMWSDVVGGSRARLRSWRR</sequence>
<evidence type="ECO:0000313" key="2">
    <source>
        <dbReference type="Proteomes" id="UP000243459"/>
    </source>
</evidence>
<dbReference type="EMBL" id="CM007386">
    <property type="protein sequence ID" value="ONK67193.1"/>
    <property type="molecule type" value="Genomic_DNA"/>
</dbReference>
<gene>
    <name evidence="1" type="ORF">A4U43_C06F17260</name>
</gene>
<proteinExistence type="predicted"/>
<name>A0A5P1ENG0_ASPOF</name>
<organism evidence="1 2">
    <name type="scientific">Asparagus officinalis</name>
    <name type="common">Garden asparagus</name>
    <dbReference type="NCBI Taxonomy" id="4686"/>
    <lineage>
        <taxon>Eukaryota</taxon>
        <taxon>Viridiplantae</taxon>
        <taxon>Streptophyta</taxon>
        <taxon>Embryophyta</taxon>
        <taxon>Tracheophyta</taxon>
        <taxon>Spermatophyta</taxon>
        <taxon>Magnoliopsida</taxon>
        <taxon>Liliopsida</taxon>
        <taxon>Asparagales</taxon>
        <taxon>Asparagaceae</taxon>
        <taxon>Asparagoideae</taxon>
        <taxon>Asparagus</taxon>
    </lineage>
</organism>